<name>A0A6L2J5T7_TANCI</name>
<comment type="caution">
    <text evidence="2">The sequence shown here is derived from an EMBL/GenBank/DDBJ whole genome shotgun (WGS) entry which is preliminary data.</text>
</comment>
<organism evidence="2">
    <name type="scientific">Tanacetum cinerariifolium</name>
    <name type="common">Dalmatian daisy</name>
    <name type="synonym">Chrysanthemum cinerariifolium</name>
    <dbReference type="NCBI Taxonomy" id="118510"/>
    <lineage>
        <taxon>Eukaryota</taxon>
        <taxon>Viridiplantae</taxon>
        <taxon>Streptophyta</taxon>
        <taxon>Embryophyta</taxon>
        <taxon>Tracheophyta</taxon>
        <taxon>Spermatophyta</taxon>
        <taxon>Magnoliopsida</taxon>
        <taxon>eudicotyledons</taxon>
        <taxon>Gunneridae</taxon>
        <taxon>Pentapetalae</taxon>
        <taxon>asterids</taxon>
        <taxon>campanulids</taxon>
        <taxon>Asterales</taxon>
        <taxon>Asteraceae</taxon>
        <taxon>Asteroideae</taxon>
        <taxon>Anthemideae</taxon>
        <taxon>Anthemidinae</taxon>
        <taxon>Tanacetum</taxon>
    </lineage>
</organism>
<feature type="compositionally biased region" description="Basic residues" evidence="1">
    <location>
        <begin position="108"/>
        <end position="118"/>
    </location>
</feature>
<reference evidence="2" key="1">
    <citation type="journal article" date="2019" name="Sci. Rep.">
        <title>Draft genome of Tanacetum cinerariifolium, the natural source of mosquito coil.</title>
        <authorList>
            <person name="Yamashiro T."/>
            <person name="Shiraishi A."/>
            <person name="Satake H."/>
            <person name="Nakayama K."/>
        </authorList>
    </citation>
    <scope>NUCLEOTIDE SEQUENCE</scope>
</reference>
<accession>A0A6L2J5T7</accession>
<feature type="compositionally biased region" description="Polar residues" evidence="1">
    <location>
        <begin position="532"/>
        <end position="556"/>
    </location>
</feature>
<feature type="region of interest" description="Disordered" evidence="1">
    <location>
        <begin position="102"/>
        <end position="124"/>
    </location>
</feature>
<evidence type="ECO:0000313" key="2">
    <source>
        <dbReference type="EMBL" id="GEU31917.1"/>
    </source>
</evidence>
<dbReference type="AlphaFoldDB" id="A0A6L2J5T7"/>
<proteinExistence type="predicted"/>
<gene>
    <name evidence="2" type="ORF">Tci_003895</name>
</gene>
<dbReference type="EMBL" id="BKCJ010000299">
    <property type="protein sequence ID" value="GEU31917.1"/>
    <property type="molecule type" value="Genomic_DNA"/>
</dbReference>
<evidence type="ECO:0000256" key="1">
    <source>
        <dbReference type="SAM" id="MobiDB-lite"/>
    </source>
</evidence>
<feature type="region of interest" description="Disordered" evidence="1">
    <location>
        <begin position="491"/>
        <end position="601"/>
    </location>
</feature>
<feature type="region of interest" description="Disordered" evidence="1">
    <location>
        <begin position="377"/>
        <end position="459"/>
    </location>
</feature>
<sequence>MFIKFMIQNQFFSYSLEEFAQILDIPYDGACVFTNKWSLDELVYGVPTDGPYQTNPPSPNDIILSTRIGREAFRRDYLGKCFLSGGDSYVLYDIVMNPLTSQQEQKTRKDRGMRRVHHSTSSSSAFNLLSSSHLNDDGDGNDEGTLRQFWFTVKKNKKTTSYEFYLADKKCKVDVELFKKILGICLRVPNEDFIVPSFEESLINFLYELGYKGQINKLESMIVDHMHQPWRALATIINKRLYGKTSNNDRLRQSRVGIIWGAYKVFIAYSTGSIPLKKTRGKDSQGKKETVTPKKKTFIYVDDNIIPGPNVALDLGKSISKTEAEIAEEERHTSNVSKKKSLDWSYKLKGIQVMTKEEQLAAARKKAIKASKEALRLQKQTEDSSEGAGITTEVPDEIIGKSTTSSKGAGIVLELSTDDEEKGNEDDDDEDDDRSIDIKETNDERTDSNNAIEAPDALGTLSEAFTVVLQRVSTLEKDVKELKQVDHTRIVVESIRSQGPPTTKHDDQDEDPTDGSDQGKDKKRPRKDTQPLKKSSTSKESCKGNNSPKTFKSGKSVTAEEPDEEHVHEMSMDVEENIVHDMGNANEQPNGEAPPNTNNIF</sequence>
<protein>
    <submittedName>
        <fullName evidence="2">Pentatricopeptide repeat-containing protein</fullName>
    </submittedName>
</protein>
<feature type="compositionally biased region" description="Basic and acidic residues" evidence="1">
    <location>
        <begin position="435"/>
        <end position="447"/>
    </location>
</feature>
<feature type="compositionally biased region" description="Acidic residues" evidence="1">
    <location>
        <begin position="416"/>
        <end position="434"/>
    </location>
</feature>
<feature type="compositionally biased region" description="Polar residues" evidence="1">
    <location>
        <begin position="585"/>
        <end position="601"/>
    </location>
</feature>